<evidence type="ECO:0000313" key="3">
    <source>
        <dbReference type="Proteomes" id="UP001175271"/>
    </source>
</evidence>
<feature type="chain" id="PRO_5041379550" description="Peptidase M13 N-terminal domain-containing protein" evidence="1">
    <location>
        <begin position="18"/>
        <end position="613"/>
    </location>
</feature>
<accession>A0AA39HNP7</accession>
<dbReference type="AlphaFoldDB" id="A0AA39HNP7"/>
<name>A0AA39HNP7_9BILA</name>
<reference evidence="2" key="1">
    <citation type="submission" date="2023-06" db="EMBL/GenBank/DDBJ databases">
        <title>Genomic analysis of the entomopathogenic nematode Steinernema hermaphroditum.</title>
        <authorList>
            <person name="Schwarz E.M."/>
            <person name="Heppert J.K."/>
            <person name="Baniya A."/>
            <person name="Schwartz H.T."/>
            <person name="Tan C.-H."/>
            <person name="Antoshechkin I."/>
            <person name="Sternberg P.W."/>
            <person name="Goodrich-Blair H."/>
            <person name="Dillman A.R."/>
        </authorList>
    </citation>
    <scope>NUCLEOTIDE SEQUENCE</scope>
    <source>
        <strain evidence="2">PS9179</strain>
        <tissue evidence="2">Whole animal</tissue>
    </source>
</reference>
<sequence length="613" mass="69116">MMSGLVALLLLLPLCSAFDPSQLLFLNHSLSSTVHPCDDFHEFLCNTREYGGLSPALVTSLQPFAASVEDVLLGDNDTVVDVILPLLLLEAKKNETLREIGRRRAFEAMKNERQDPVMHYDPYSRHIVVIFVDYAVATTDYASLHPLLQGFVDGFFEKPTQISKCVLEYVTVYTHKGRTVESYFNITSGSSIEEQWYVGQVLGFSTPAYHMDRNVPLVYYEGRNISIYLDVERTQFTVSLEESHPLVQGAVEAFVEFHSELNITLRDMHHIVNILGTEDVKDLEHTVTAGLKEKKLFEKKKLTLLHDMATTGSAGGQLMRPFIKYMQLPVAKYIIEKNLNPKPIDKQLRKIFDDVKGVFVSVFEEKTEWSPTEEEKRAIKRVSSMQLAPELPAKFDLELINGLIQKIGNDFAAKKAESPLPADCYFACITKHYMHLLERSYDSHVADFAELLPYINLNTNTCGIAILDVYRDTLVPRRPGINLPEAFLYGHYGPSFVTFLMNSLAKAAMGEEGARLCSVLPVLAKLAHVKGAEIEAYVRAYAMVTALEAFRTRNQRIRGETGHGEAEMLFYGAYAGKCFAKPDPLDEKIRSIVRQLRGIFECKPGQKMFGRSV</sequence>
<dbReference type="Proteomes" id="UP001175271">
    <property type="component" value="Unassembled WGS sequence"/>
</dbReference>
<evidence type="ECO:0008006" key="4">
    <source>
        <dbReference type="Google" id="ProtNLM"/>
    </source>
</evidence>
<evidence type="ECO:0000256" key="1">
    <source>
        <dbReference type="SAM" id="SignalP"/>
    </source>
</evidence>
<organism evidence="2 3">
    <name type="scientific">Steinernema hermaphroditum</name>
    <dbReference type="NCBI Taxonomy" id="289476"/>
    <lineage>
        <taxon>Eukaryota</taxon>
        <taxon>Metazoa</taxon>
        <taxon>Ecdysozoa</taxon>
        <taxon>Nematoda</taxon>
        <taxon>Chromadorea</taxon>
        <taxon>Rhabditida</taxon>
        <taxon>Tylenchina</taxon>
        <taxon>Panagrolaimomorpha</taxon>
        <taxon>Strongyloidoidea</taxon>
        <taxon>Steinernematidae</taxon>
        <taxon>Steinernema</taxon>
    </lineage>
</organism>
<feature type="signal peptide" evidence="1">
    <location>
        <begin position="1"/>
        <end position="17"/>
    </location>
</feature>
<keyword evidence="1" id="KW-0732">Signal</keyword>
<dbReference type="EMBL" id="JAUCMV010000003">
    <property type="protein sequence ID" value="KAK0408069.1"/>
    <property type="molecule type" value="Genomic_DNA"/>
</dbReference>
<protein>
    <recommendedName>
        <fullName evidence="4">Peptidase M13 N-terminal domain-containing protein</fullName>
    </recommendedName>
</protein>
<comment type="caution">
    <text evidence="2">The sequence shown here is derived from an EMBL/GenBank/DDBJ whole genome shotgun (WGS) entry which is preliminary data.</text>
</comment>
<evidence type="ECO:0000313" key="2">
    <source>
        <dbReference type="EMBL" id="KAK0408069.1"/>
    </source>
</evidence>
<gene>
    <name evidence="2" type="ORF">QR680_003759</name>
</gene>
<keyword evidence="3" id="KW-1185">Reference proteome</keyword>
<proteinExistence type="predicted"/>